<keyword evidence="2" id="KW-1185">Reference proteome</keyword>
<accession>A0A6A0A4C8</accession>
<evidence type="ECO:0000313" key="1">
    <source>
        <dbReference type="EMBL" id="GFH25372.1"/>
    </source>
</evidence>
<dbReference type="EMBL" id="BLLF01002797">
    <property type="protein sequence ID" value="GFH25372.1"/>
    <property type="molecule type" value="Genomic_DNA"/>
</dbReference>
<comment type="caution">
    <text evidence="1">The sequence shown here is derived from an EMBL/GenBank/DDBJ whole genome shotgun (WGS) entry which is preliminary data.</text>
</comment>
<protein>
    <submittedName>
        <fullName evidence="1">Uncharacterized protein</fullName>
    </submittedName>
</protein>
<dbReference type="AlphaFoldDB" id="A0A6A0A4C8"/>
<evidence type="ECO:0000313" key="2">
    <source>
        <dbReference type="Proteomes" id="UP000485058"/>
    </source>
</evidence>
<organism evidence="1 2">
    <name type="scientific">Haematococcus lacustris</name>
    <name type="common">Green alga</name>
    <name type="synonym">Haematococcus pluvialis</name>
    <dbReference type="NCBI Taxonomy" id="44745"/>
    <lineage>
        <taxon>Eukaryota</taxon>
        <taxon>Viridiplantae</taxon>
        <taxon>Chlorophyta</taxon>
        <taxon>core chlorophytes</taxon>
        <taxon>Chlorophyceae</taxon>
        <taxon>CS clade</taxon>
        <taxon>Chlamydomonadales</taxon>
        <taxon>Haematococcaceae</taxon>
        <taxon>Haematococcus</taxon>
    </lineage>
</organism>
<reference evidence="1 2" key="1">
    <citation type="submission" date="2020-02" db="EMBL/GenBank/DDBJ databases">
        <title>Draft genome sequence of Haematococcus lacustris strain NIES-144.</title>
        <authorList>
            <person name="Morimoto D."/>
            <person name="Nakagawa S."/>
            <person name="Yoshida T."/>
            <person name="Sawayama S."/>
        </authorList>
    </citation>
    <scope>NUCLEOTIDE SEQUENCE [LARGE SCALE GENOMIC DNA]</scope>
    <source>
        <strain evidence="1 2">NIES-144</strain>
    </source>
</reference>
<name>A0A6A0A4C8_HAELA</name>
<sequence>MAPHHHTPCLQSWQGGAAASWVTLPGVTQGFCSAGSAGITQGVRSFDWVSSCNTVYTATDGGTDDTPLINTQHSQHIVDPAKDEPCSLVSSLLEQGSSNKIAALL</sequence>
<proteinExistence type="predicted"/>
<gene>
    <name evidence="1" type="ORF">HaLaN_23322</name>
</gene>
<dbReference type="Proteomes" id="UP000485058">
    <property type="component" value="Unassembled WGS sequence"/>
</dbReference>